<dbReference type="RefSeq" id="WP_085103863.1">
    <property type="nucleotide sequence ID" value="NZ_FWZU01000005.1"/>
</dbReference>
<gene>
    <name evidence="1" type="ORF">SAMN06295933_3118</name>
</gene>
<dbReference type="EMBL" id="FWZU01000005">
    <property type="protein sequence ID" value="SMF35837.1"/>
    <property type="molecule type" value="Genomic_DNA"/>
</dbReference>
<accession>A0A1X7EM05</accession>
<sequence>MRIAAQSVNLYAENAQRWAVQTDAVSENVQARVKTRSFGLNLGKLGVSFTAKDLEFEPSEAQVASQEFRSKSYPRTQSEESDVQDVAKYLMQTQTALSEDPVTYTSSNSGYKLSRAISAYTQQSGSLNSSQPGRALGKV</sequence>
<dbReference type="AlphaFoldDB" id="A0A1X7EM05"/>
<name>A0A1X7EM05_9BACT</name>
<organism evidence="1 2">
    <name type="scientific">Desulfovibrio gilichinskyi</name>
    <dbReference type="NCBI Taxonomy" id="1519643"/>
    <lineage>
        <taxon>Bacteria</taxon>
        <taxon>Pseudomonadati</taxon>
        <taxon>Thermodesulfobacteriota</taxon>
        <taxon>Desulfovibrionia</taxon>
        <taxon>Desulfovibrionales</taxon>
        <taxon>Desulfovibrionaceae</taxon>
        <taxon>Desulfovibrio</taxon>
    </lineage>
</organism>
<dbReference type="STRING" id="1519643.SAMN06295933_3118"/>
<dbReference type="Proteomes" id="UP000192906">
    <property type="component" value="Unassembled WGS sequence"/>
</dbReference>
<proteinExistence type="predicted"/>
<dbReference type="OrthoDB" id="5456720at2"/>
<protein>
    <submittedName>
        <fullName evidence="1">Uncharacterized protein</fullName>
    </submittedName>
</protein>
<keyword evidence="2" id="KW-1185">Reference proteome</keyword>
<evidence type="ECO:0000313" key="1">
    <source>
        <dbReference type="EMBL" id="SMF35837.1"/>
    </source>
</evidence>
<evidence type="ECO:0000313" key="2">
    <source>
        <dbReference type="Proteomes" id="UP000192906"/>
    </source>
</evidence>
<reference evidence="2" key="1">
    <citation type="submission" date="2017-04" db="EMBL/GenBank/DDBJ databases">
        <authorList>
            <person name="Varghese N."/>
            <person name="Submissions S."/>
        </authorList>
    </citation>
    <scope>NUCLEOTIDE SEQUENCE [LARGE SCALE GENOMIC DNA]</scope>
    <source>
        <strain evidence="2">K3S</strain>
    </source>
</reference>